<dbReference type="InterPro" id="IPR007502">
    <property type="entry name" value="Helicase-assoc_dom"/>
</dbReference>
<dbReference type="InterPro" id="IPR048333">
    <property type="entry name" value="HA2_WH"/>
</dbReference>
<dbReference type="Gene3D" id="1.20.120.1080">
    <property type="match status" value="1"/>
</dbReference>
<dbReference type="InterPro" id="IPR014001">
    <property type="entry name" value="Helicase_ATP-bd"/>
</dbReference>
<feature type="domain" description="Helicase ATP-binding" evidence="6">
    <location>
        <begin position="18"/>
        <end position="182"/>
    </location>
</feature>
<gene>
    <name evidence="8" type="ORF">SAMN04515666_104269</name>
</gene>
<evidence type="ECO:0000313" key="9">
    <source>
        <dbReference type="Proteomes" id="UP000199664"/>
    </source>
</evidence>
<dbReference type="PANTHER" id="PTHR43519">
    <property type="entry name" value="ATP-DEPENDENT RNA HELICASE HRPB"/>
    <property type="match status" value="1"/>
</dbReference>
<feature type="domain" description="Helicase C-terminal" evidence="7">
    <location>
        <begin position="204"/>
        <end position="374"/>
    </location>
</feature>
<feature type="compositionally biased region" description="Low complexity" evidence="5">
    <location>
        <begin position="817"/>
        <end position="826"/>
    </location>
</feature>
<dbReference type="InterPro" id="IPR049614">
    <property type="entry name" value="HrpB_DEXH"/>
</dbReference>
<dbReference type="InterPro" id="IPR010225">
    <property type="entry name" value="HrpB"/>
</dbReference>
<proteinExistence type="predicted"/>
<evidence type="ECO:0000259" key="6">
    <source>
        <dbReference type="PROSITE" id="PS51192"/>
    </source>
</evidence>
<dbReference type="CDD" id="cd18791">
    <property type="entry name" value="SF2_C_RHA"/>
    <property type="match status" value="1"/>
</dbReference>
<dbReference type="PIRSF" id="PIRSF005496">
    <property type="entry name" value="ATP_hel_hrpB"/>
    <property type="match status" value="1"/>
</dbReference>
<dbReference type="PROSITE" id="PS51194">
    <property type="entry name" value="HELICASE_CTER"/>
    <property type="match status" value="1"/>
</dbReference>
<dbReference type="RefSeq" id="WP_091835197.1">
    <property type="nucleotide sequence ID" value="NZ_FOAN01000004.1"/>
</dbReference>
<evidence type="ECO:0000256" key="5">
    <source>
        <dbReference type="SAM" id="MobiDB-lite"/>
    </source>
</evidence>
<dbReference type="GO" id="GO:0016787">
    <property type="term" value="F:hydrolase activity"/>
    <property type="evidence" value="ECO:0007669"/>
    <property type="project" value="UniProtKB-KW"/>
</dbReference>
<dbReference type="FunFam" id="3.40.50.300:FF:002125">
    <property type="entry name" value="ATP-dependent helicase HrpB"/>
    <property type="match status" value="1"/>
</dbReference>
<evidence type="ECO:0000256" key="2">
    <source>
        <dbReference type="ARBA" id="ARBA00022801"/>
    </source>
</evidence>
<evidence type="ECO:0000259" key="7">
    <source>
        <dbReference type="PROSITE" id="PS51194"/>
    </source>
</evidence>
<keyword evidence="3 8" id="KW-0347">Helicase</keyword>
<dbReference type="SMART" id="SM00847">
    <property type="entry name" value="HA2"/>
    <property type="match status" value="1"/>
</dbReference>
<organism evidence="8 9">
    <name type="scientific">Bosea lupini</name>
    <dbReference type="NCBI Taxonomy" id="1036779"/>
    <lineage>
        <taxon>Bacteria</taxon>
        <taxon>Pseudomonadati</taxon>
        <taxon>Pseudomonadota</taxon>
        <taxon>Alphaproteobacteria</taxon>
        <taxon>Hyphomicrobiales</taxon>
        <taxon>Boseaceae</taxon>
        <taxon>Bosea</taxon>
    </lineage>
</organism>
<dbReference type="PANTHER" id="PTHR43519:SF1">
    <property type="entry name" value="ATP-DEPENDENT RNA HELICASE HRPB"/>
    <property type="match status" value="1"/>
</dbReference>
<evidence type="ECO:0000256" key="3">
    <source>
        <dbReference type="ARBA" id="ARBA00022806"/>
    </source>
</evidence>
<dbReference type="Pfam" id="PF00271">
    <property type="entry name" value="Helicase_C"/>
    <property type="match status" value="1"/>
</dbReference>
<feature type="region of interest" description="Disordered" evidence="5">
    <location>
        <begin position="807"/>
        <end position="832"/>
    </location>
</feature>
<dbReference type="InterPro" id="IPR027417">
    <property type="entry name" value="P-loop_NTPase"/>
</dbReference>
<evidence type="ECO:0000313" key="8">
    <source>
        <dbReference type="EMBL" id="SEL55807.1"/>
    </source>
</evidence>
<dbReference type="STRING" id="1036779.SAMN04515666_104269"/>
<keyword evidence="2" id="KW-0378">Hydrolase</keyword>
<dbReference type="SMART" id="SM00490">
    <property type="entry name" value="HELICc"/>
    <property type="match status" value="1"/>
</dbReference>
<keyword evidence="1" id="KW-0547">Nucleotide-binding</keyword>
<dbReference type="PROSITE" id="PS51192">
    <property type="entry name" value="HELICASE_ATP_BIND_1"/>
    <property type="match status" value="1"/>
</dbReference>
<dbReference type="OrthoDB" id="9805617at2"/>
<dbReference type="GO" id="GO:0004386">
    <property type="term" value="F:helicase activity"/>
    <property type="evidence" value="ECO:0007669"/>
    <property type="project" value="UniProtKB-KW"/>
</dbReference>
<dbReference type="InterPro" id="IPR011545">
    <property type="entry name" value="DEAD/DEAH_box_helicase_dom"/>
</dbReference>
<dbReference type="GO" id="GO:0005524">
    <property type="term" value="F:ATP binding"/>
    <property type="evidence" value="ECO:0007669"/>
    <property type="project" value="UniProtKB-KW"/>
</dbReference>
<dbReference type="Pfam" id="PF04408">
    <property type="entry name" value="WHD_HA2"/>
    <property type="match status" value="1"/>
</dbReference>
<dbReference type="Proteomes" id="UP000199664">
    <property type="component" value="Unassembled WGS sequence"/>
</dbReference>
<name>A0A1H7R8M7_9HYPH</name>
<dbReference type="EMBL" id="FOAN01000004">
    <property type="protein sequence ID" value="SEL55807.1"/>
    <property type="molecule type" value="Genomic_DNA"/>
</dbReference>
<evidence type="ECO:0000256" key="4">
    <source>
        <dbReference type="ARBA" id="ARBA00022840"/>
    </source>
</evidence>
<keyword evidence="4" id="KW-0067">ATP-binding</keyword>
<reference evidence="9" key="1">
    <citation type="submission" date="2016-10" db="EMBL/GenBank/DDBJ databases">
        <authorList>
            <person name="Varghese N."/>
            <person name="Submissions S."/>
        </authorList>
    </citation>
    <scope>NUCLEOTIDE SEQUENCE [LARGE SCALE GENOMIC DNA]</scope>
    <source>
        <strain evidence="9">LMG 26383,CCUG 61248,R- 45681</strain>
    </source>
</reference>
<dbReference type="NCBIfam" id="TIGR01970">
    <property type="entry name" value="DEAH_box_HrpB"/>
    <property type="match status" value="1"/>
</dbReference>
<accession>A0A1H7R8M7</accession>
<protein>
    <submittedName>
        <fullName evidence="8">ATP-dependent helicase HrpB</fullName>
    </submittedName>
</protein>
<dbReference type="CDD" id="cd17990">
    <property type="entry name" value="DEXHc_HrpB"/>
    <property type="match status" value="1"/>
</dbReference>
<dbReference type="Pfam" id="PF00270">
    <property type="entry name" value="DEAD"/>
    <property type="match status" value="1"/>
</dbReference>
<sequence length="832" mass="89060">MRAFDTALPIDTVLDALANSLREKPNAVLVAPPGAGKTTRVPLALLDEPWTSGGKLIVLEPRRLAARGAANRMAQTLGERVGETVGLRVRLGSKIGPKTRIEVVTEGVFARMILDDPALDGIAAVLFDEFHERSLDADFGLALALDAQAGLREDLRILVMSATLDGARVARLLGDAPVIESQGRAYPVETRYLGRDPLKRIEDQVTEAVLQALNEQVGSLLVFLPGQGEIRRVEERLRERIRDPAIEIAPLYGALDQAEQDRAVLPAPNGRRKVVLATSIAETSLTIEGVRVVIDSGLARIPLYEPDIGITRLVTQRASRAACDQRRGRAGRTEPGICYRLWEEAGNGALEAFARPEILSADLAPLLLDCAAWGVSNPTTLAFLDPPPAPALKEARTLLNDLDALDSDGRITEDGKALQGLPLPPRLAHMVVGAAHVRQAEPAAVLAALLVERGLGGDAIDLSERLERFGRERGGRAADMRRLAEGWARQAASKVKAGAEQPLSPGFLLGLAFPDRVAKARQPGSGQYLLANGRGAALEPGQRLAREPYLVVGEMTGSAQQARILSAVAISEAETAALAASGLIRIGLSERNETVFDRQARALRARAARKYGSLVLAERPLPVESSAENAEVLAKGIAIIGIETLPWSKAQAQLRERVAFLRTAEGEDAGWPDLSDTGLAQMAADWLAPHIVGRSSLAAITPGDLDAALSTLLPWELKRRLDAEAPTHFAAPTGSQLAVDYGAEAGPTISVRVQELFGLAQHPSLAGGRVPLVLELLSPGHRPIQITRDLPGFWRGSWAAVKSEMKGRYPRHPWPDDPAAAAPTTRAKPRGT</sequence>
<dbReference type="SMART" id="SM00487">
    <property type="entry name" value="DEXDc"/>
    <property type="match status" value="1"/>
</dbReference>
<dbReference type="InterPro" id="IPR013689">
    <property type="entry name" value="RNA_helicase_ATP-dep_HrpB_C"/>
</dbReference>
<dbReference type="SUPFAM" id="SSF52540">
    <property type="entry name" value="P-loop containing nucleoside triphosphate hydrolases"/>
    <property type="match status" value="1"/>
</dbReference>
<evidence type="ECO:0000256" key="1">
    <source>
        <dbReference type="ARBA" id="ARBA00022741"/>
    </source>
</evidence>
<dbReference type="Pfam" id="PF08482">
    <property type="entry name" value="HrpB_C"/>
    <property type="match status" value="1"/>
</dbReference>
<keyword evidence="9" id="KW-1185">Reference proteome</keyword>
<dbReference type="InterPro" id="IPR001650">
    <property type="entry name" value="Helicase_C-like"/>
</dbReference>
<dbReference type="AlphaFoldDB" id="A0A1H7R8M7"/>
<dbReference type="Gene3D" id="3.40.50.300">
    <property type="entry name" value="P-loop containing nucleotide triphosphate hydrolases"/>
    <property type="match status" value="2"/>
</dbReference>
<dbReference type="GO" id="GO:0003676">
    <property type="term" value="F:nucleic acid binding"/>
    <property type="evidence" value="ECO:0007669"/>
    <property type="project" value="InterPro"/>
</dbReference>